<evidence type="ECO:0000313" key="11">
    <source>
        <dbReference type="Proteomes" id="UP000398389"/>
    </source>
</evidence>
<evidence type="ECO:0000256" key="1">
    <source>
        <dbReference type="ARBA" id="ARBA00001946"/>
    </source>
</evidence>
<dbReference type="HAMAP" id="MF_00692">
    <property type="entry name" value="SelO"/>
    <property type="match status" value="1"/>
</dbReference>
<name>A0A5E8B595_9ASCO</name>
<keyword evidence="3" id="KW-0808">Transferase</keyword>
<dbReference type="AlphaFoldDB" id="A0A5E8B595"/>
<proteinExistence type="inferred from homology"/>
<organism evidence="10 11">
    <name type="scientific">Magnusiomyces paraingens</name>
    <dbReference type="NCBI Taxonomy" id="2606893"/>
    <lineage>
        <taxon>Eukaryota</taxon>
        <taxon>Fungi</taxon>
        <taxon>Dikarya</taxon>
        <taxon>Ascomycota</taxon>
        <taxon>Saccharomycotina</taxon>
        <taxon>Dipodascomycetes</taxon>
        <taxon>Dipodascales</taxon>
        <taxon>Dipodascaceae</taxon>
        <taxon>Magnusiomyces</taxon>
    </lineage>
</organism>
<comment type="cofactor">
    <cofactor evidence="1">
        <name>Mg(2+)</name>
        <dbReference type="ChEBI" id="CHEBI:18420"/>
    </cofactor>
</comment>
<keyword evidence="4" id="KW-0548">Nucleotidyltransferase</keyword>
<sequence>MTYQFRKYSAISILQKQFMLWSRTMPTFGMNQDIFISQSRKAPLTTLSNIHKTSSFTEFLPPDPLIPSPDVSKIAPEFLLRQARVLDDGFYSYIRPEKREEYKFILHSPSALQDLGLLPNEASTEFFQDIISGKKHLDKPYPYAQAYAGFQFGTWAGQLGDGRVINLFEATNPQTEKRYEIQIKGGGLTPFSRFADGKAVLRSSIREFLGSEAANALGIPTSRALAITALPKTIARREKFESCAIVTRMAESWVRLGTFDLARRQNRGKNLRLLADFVIDKVFGGQDKLVNPQEAVIISGDENEATRNSKYVRLYREIVRRNAFMLARCQTYGLLNGVLNTDNTSVLGLSIDYGPFAFMDTFDPSYTPNHDDGHLRYSYRNIYDSMWWNLVKLGEDLGLLLGAGTHLDDPNFQDKEGYLNEEYAQSVQEQAVSVISAAEKEYKDVYQDTINKGFQKRLGLLTLKLTDESEIFNPLLEIMAEGGLDFNQTFRSLGDISLFSEEDLNESDILDELKEFYPSKKGAFVLISVEDSSKKLLEWLHTYRRRLKEEGNTDDSLRKKHMDLVNPKFILRNWILQEVIDRMEKNTDDKILSDVLHMALNPFQESWGRNPVDEMRFTGEVPSSLRDGVCTCSS</sequence>
<evidence type="ECO:0000256" key="7">
    <source>
        <dbReference type="ARBA" id="ARBA00022840"/>
    </source>
</evidence>
<keyword evidence="8" id="KW-0460">Magnesium</keyword>
<evidence type="ECO:0000256" key="3">
    <source>
        <dbReference type="ARBA" id="ARBA00022679"/>
    </source>
</evidence>
<comment type="similarity">
    <text evidence="2">Belongs to the SELO family.</text>
</comment>
<dbReference type="GO" id="GO:0046872">
    <property type="term" value="F:metal ion binding"/>
    <property type="evidence" value="ECO:0007669"/>
    <property type="project" value="UniProtKB-KW"/>
</dbReference>
<dbReference type="GO" id="GO:0005739">
    <property type="term" value="C:mitochondrion"/>
    <property type="evidence" value="ECO:0007669"/>
    <property type="project" value="TreeGrafter"/>
</dbReference>
<dbReference type="PANTHER" id="PTHR32057:SF14">
    <property type="entry name" value="PROTEIN ADENYLYLTRANSFERASE SELO, MITOCHONDRIAL"/>
    <property type="match status" value="1"/>
</dbReference>
<reference evidence="10 11" key="1">
    <citation type="submission" date="2019-09" db="EMBL/GenBank/DDBJ databases">
        <authorList>
            <person name="Brejova B."/>
        </authorList>
    </citation>
    <scope>NUCLEOTIDE SEQUENCE [LARGE SCALE GENOMIC DNA]</scope>
</reference>
<evidence type="ECO:0000256" key="2">
    <source>
        <dbReference type="ARBA" id="ARBA00009747"/>
    </source>
</evidence>
<evidence type="ECO:0000256" key="4">
    <source>
        <dbReference type="ARBA" id="ARBA00022695"/>
    </source>
</evidence>
<gene>
    <name evidence="10" type="ORF">SAPINGB_P001345</name>
</gene>
<evidence type="ECO:0000313" key="10">
    <source>
        <dbReference type="EMBL" id="VVT46703.1"/>
    </source>
</evidence>
<protein>
    <recommendedName>
        <fullName evidence="9">Selenoprotein O</fullName>
    </recommendedName>
</protein>
<dbReference type="GO" id="GO:0070733">
    <property type="term" value="F:AMPylase activity"/>
    <property type="evidence" value="ECO:0007669"/>
    <property type="project" value="TreeGrafter"/>
</dbReference>
<dbReference type="InterPro" id="IPR003846">
    <property type="entry name" value="SelO"/>
</dbReference>
<keyword evidence="5" id="KW-0479">Metal-binding</keyword>
<dbReference type="EMBL" id="CABVLU010000001">
    <property type="protein sequence ID" value="VVT46703.1"/>
    <property type="molecule type" value="Genomic_DNA"/>
</dbReference>
<keyword evidence="6" id="KW-0547">Nucleotide-binding</keyword>
<dbReference type="RefSeq" id="XP_031851959.1">
    <property type="nucleotide sequence ID" value="XM_031996068.1"/>
</dbReference>
<dbReference type="PANTHER" id="PTHR32057">
    <property type="entry name" value="PROTEIN ADENYLYLTRANSFERASE SELO, MITOCHONDRIAL"/>
    <property type="match status" value="1"/>
</dbReference>
<evidence type="ECO:0000256" key="8">
    <source>
        <dbReference type="ARBA" id="ARBA00022842"/>
    </source>
</evidence>
<evidence type="ECO:0000256" key="5">
    <source>
        <dbReference type="ARBA" id="ARBA00022723"/>
    </source>
</evidence>
<evidence type="ECO:0000256" key="9">
    <source>
        <dbReference type="ARBA" id="ARBA00031547"/>
    </source>
</evidence>
<dbReference type="GO" id="GO:0005524">
    <property type="term" value="F:ATP binding"/>
    <property type="evidence" value="ECO:0007669"/>
    <property type="project" value="UniProtKB-KW"/>
</dbReference>
<dbReference type="Proteomes" id="UP000398389">
    <property type="component" value="Unassembled WGS sequence"/>
</dbReference>
<evidence type="ECO:0000256" key="6">
    <source>
        <dbReference type="ARBA" id="ARBA00022741"/>
    </source>
</evidence>
<keyword evidence="7" id="KW-0067">ATP-binding</keyword>
<dbReference type="GeneID" id="43580168"/>
<dbReference type="OrthoDB" id="10254721at2759"/>
<keyword evidence="11" id="KW-1185">Reference proteome</keyword>
<accession>A0A5E8B595</accession>
<dbReference type="Pfam" id="PF02696">
    <property type="entry name" value="SelO"/>
    <property type="match status" value="1"/>
</dbReference>